<keyword evidence="3" id="KW-1185">Reference proteome</keyword>
<feature type="signal peptide" evidence="1">
    <location>
        <begin position="1"/>
        <end position="18"/>
    </location>
</feature>
<feature type="chain" id="PRO_5045858105" description="Lipoprotein" evidence="1">
    <location>
        <begin position="19"/>
        <end position="64"/>
    </location>
</feature>
<keyword evidence="1" id="KW-0732">Signal</keyword>
<keyword evidence="2" id="KW-0614">Plasmid</keyword>
<organism evidence="2 3">
    <name type="scientific">Leisingera aquaemixtae</name>
    <dbReference type="NCBI Taxonomy" id="1396826"/>
    <lineage>
        <taxon>Bacteria</taxon>
        <taxon>Pseudomonadati</taxon>
        <taxon>Pseudomonadota</taxon>
        <taxon>Alphaproteobacteria</taxon>
        <taxon>Rhodobacterales</taxon>
        <taxon>Roseobacteraceae</taxon>
        <taxon>Leisingera</taxon>
    </lineage>
</organism>
<name>A0ABY5WRI6_9RHOB</name>
<evidence type="ECO:0000313" key="3">
    <source>
        <dbReference type="Proteomes" id="UP001058514"/>
    </source>
</evidence>
<dbReference type="Proteomes" id="UP001058514">
    <property type="component" value="Plasmid unnamed6"/>
</dbReference>
<sequence length="64" mass="6829">MKNLVFLALLGFSAAGCATTTPLPTVQGSIVRPLNPTQWDYQEALQRKQAEIGVKGNGATNDPE</sequence>
<evidence type="ECO:0000256" key="1">
    <source>
        <dbReference type="SAM" id="SignalP"/>
    </source>
</evidence>
<dbReference type="RefSeq" id="WP_259966429.1">
    <property type="nucleotide sequence ID" value="NZ_CP081057.1"/>
</dbReference>
<geneLocation type="plasmid" evidence="2 3">
    <name>unnamed6</name>
</geneLocation>
<protein>
    <recommendedName>
        <fullName evidence="4">Lipoprotein</fullName>
    </recommendedName>
</protein>
<proteinExistence type="predicted"/>
<accession>A0ABY5WRI6</accession>
<evidence type="ECO:0000313" key="2">
    <source>
        <dbReference type="EMBL" id="UWQ44017.1"/>
    </source>
</evidence>
<dbReference type="EMBL" id="CP081057">
    <property type="protein sequence ID" value="UWQ44017.1"/>
    <property type="molecule type" value="Genomic_DNA"/>
</dbReference>
<reference evidence="2" key="1">
    <citation type="submission" date="2021-08" db="EMBL/GenBank/DDBJ databases">
        <authorList>
            <person name="Nwanade C."/>
            <person name="Wang M."/>
            <person name="Masoudi A."/>
            <person name="Yu Z."/>
            <person name="Liu J."/>
        </authorList>
    </citation>
    <scope>NUCLEOTIDE SEQUENCE</scope>
    <source>
        <strain evidence="2">S166</strain>
        <plasmid evidence="2">unnamed6</plasmid>
    </source>
</reference>
<dbReference type="PROSITE" id="PS51257">
    <property type="entry name" value="PROKAR_LIPOPROTEIN"/>
    <property type="match status" value="1"/>
</dbReference>
<gene>
    <name evidence="2" type="ORF">K3718_21230</name>
</gene>
<evidence type="ECO:0008006" key="4">
    <source>
        <dbReference type="Google" id="ProtNLM"/>
    </source>
</evidence>